<feature type="domain" description="Myb/SANT-like DNA-binding" evidence="1">
    <location>
        <begin position="104"/>
        <end position="179"/>
    </location>
</feature>
<proteinExistence type="predicted"/>
<keyword evidence="2" id="KW-1185">Reference proteome</keyword>
<protein>
    <submittedName>
        <fullName evidence="3">Myb/SANT-like DNA-binding domain-containing protein 4</fullName>
    </submittedName>
</protein>
<dbReference type="PANTHER" id="PTHR23098:SF22">
    <property type="entry name" value="MYB-LIKE DOMAIN-CONTAINING PROTEIN"/>
    <property type="match status" value="1"/>
</dbReference>
<name>A0A8J1KQ34_XENLA</name>
<dbReference type="GO" id="GO:0005634">
    <property type="term" value="C:nucleus"/>
    <property type="evidence" value="ECO:0000318"/>
    <property type="project" value="GO_Central"/>
</dbReference>
<dbReference type="GeneID" id="121393831"/>
<dbReference type="OrthoDB" id="9940550at2759"/>
<dbReference type="Pfam" id="PF13873">
    <property type="entry name" value="Myb_DNA-bind_5"/>
    <property type="match status" value="1"/>
</dbReference>
<sequence>MAMAEEQVSMTESEWKQLLLLLPVLRANAHAVVPNDQPVQSNINMESVELDKNVVPSCSKGTHEAFKKVTSKSCSKVLSENETSDNDEQCEMDDGFRKQKNRKRMAKFTNNELEVLIREITENYELLYGSISGKISTQRKNQIWEGIKNKVCAVGVGQRTVVHLKKRWLDIRRRTKDKLSVLEKSRRKTGGGDGESKQLSQFESQVQETIPDILVKGDSILDSSDPKSVATYAVVDNVLPHKDTIEICESEEEINRSNTALPIKEVSKDTKAAMGKKMFEMCLETSKIQEKIGEKQEEMLTLMREQTKAILDQNCILKKFSESVCRIESAFFDFLKMERHLVLAVENEEGSISSLADDSIDLQKDPFLCPVIAETNVQSSNVVTNENMTTTKLSVDNVPDVDVLFLDKNKPLRRSLHQVKGKKELLDCSSRKKKKITK</sequence>
<dbReference type="InterPro" id="IPR028002">
    <property type="entry name" value="Myb_DNA-bind_5"/>
</dbReference>
<reference evidence="3" key="1">
    <citation type="submission" date="2025-08" db="UniProtKB">
        <authorList>
            <consortium name="RefSeq"/>
        </authorList>
    </citation>
    <scope>IDENTIFICATION</scope>
    <source>
        <strain evidence="3">J_2021</strain>
        <tissue evidence="3">Erythrocytes</tissue>
    </source>
</reference>
<evidence type="ECO:0000313" key="2">
    <source>
        <dbReference type="Proteomes" id="UP000186698"/>
    </source>
</evidence>
<accession>A0A8J1KQ34</accession>
<dbReference type="AlphaFoldDB" id="A0A8J1KQ34"/>
<evidence type="ECO:0000313" key="3">
    <source>
        <dbReference type="RefSeq" id="XP_041419431.1"/>
    </source>
</evidence>
<dbReference type="PANTHER" id="PTHR23098">
    <property type="entry name" value="AGAP001331-PA-RELATED"/>
    <property type="match status" value="1"/>
</dbReference>
<dbReference type="RefSeq" id="XP_041419431.1">
    <property type="nucleotide sequence ID" value="XM_041563497.1"/>
</dbReference>
<dbReference type="KEGG" id="xla:121393831"/>
<gene>
    <name evidence="3" type="primary">LOC121393831</name>
</gene>
<evidence type="ECO:0000259" key="1">
    <source>
        <dbReference type="Pfam" id="PF13873"/>
    </source>
</evidence>
<organism evidence="2 3">
    <name type="scientific">Xenopus laevis</name>
    <name type="common">African clawed frog</name>
    <dbReference type="NCBI Taxonomy" id="8355"/>
    <lineage>
        <taxon>Eukaryota</taxon>
        <taxon>Metazoa</taxon>
        <taxon>Chordata</taxon>
        <taxon>Craniata</taxon>
        <taxon>Vertebrata</taxon>
        <taxon>Euteleostomi</taxon>
        <taxon>Amphibia</taxon>
        <taxon>Batrachia</taxon>
        <taxon>Anura</taxon>
        <taxon>Pipoidea</taxon>
        <taxon>Pipidae</taxon>
        <taxon>Xenopodinae</taxon>
        <taxon>Xenopus</taxon>
        <taxon>Xenopus</taxon>
    </lineage>
</organism>
<dbReference type="Proteomes" id="UP000186698">
    <property type="component" value="Chromosome 5L"/>
</dbReference>